<comment type="caution">
    <text evidence="1">The sequence shown here is derived from an EMBL/GenBank/DDBJ whole genome shotgun (WGS) entry which is preliminary data.</text>
</comment>
<dbReference type="EMBL" id="QHMI01000003">
    <property type="protein sequence ID" value="PXB42619.1"/>
    <property type="molecule type" value="Genomic_DNA"/>
</dbReference>
<sequence length="420" mass="46324">MDNNTKGAWLVHHAEKIKKFPGADSEFEQISFSGKCGILLSSISSNSQHVLSEDRILSLSKAAGINRRTELPSILDELKKQQIITHSKNLSKYEVLGIPDSITILNHVSRIFDESEPSQSESAAIELSELCSESPINESSAKTIIEDTFRLARGDSDNLFTNSQLVGFVDSEQAYSGDKLLFNGNLFRTDDVNKSYTILNSLSDGDAQKTKEFNELLRKSGCVDITMAKRVLGDELLKKLHSIGVLDINQIGNEYGNHYYITKPSAFNKFSSSAIDDAFDLAKAFVTSLTFGMQKSASSRGRITMIEALLRKLINGYEVGPATAIGRDYQILELKGVIKITESEKKGQYNMSLLKKDIGQMALKVITSGDASLQSLNTLPSVTVTSYIAPEATRTLERINQPEPLKRNIGEILSQLRKGN</sequence>
<protein>
    <submittedName>
        <fullName evidence="1">Uncharacterized protein</fullName>
    </submittedName>
</protein>
<accession>A0A9X7Q711</accession>
<reference evidence="1 2" key="1">
    <citation type="submission" date="2018-05" db="EMBL/GenBank/DDBJ databases">
        <title>Evaluation of testing and processing parameters for the GenePOC Carba assay.</title>
        <authorList>
            <person name="Walsh T.R."/>
        </authorList>
    </citation>
    <scope>NUCLEOTIDE SEQUENCE [LARGE SCALE GENOMIC DNA]</scope>
    <source>
        <strain evidence="1 2">PECIMP</strain>
    </source>
</reference>
<dbReference type="Proteomes" id="UP000246375">
    <property type="component" value="Unassembled WGS sequence"/>
</dbReference>
<evidence type="ECO:0000313" key="1">
    <source>
        <dbReference type="EMBL" id="PXB42619.1"/>
    </source>
</evidence>
<proteinExistence type="predicted"/>
<dbReference type="AlphaFoldDB" id="A0A9X7Q711"/>
<name>A0A9X7Q711_9ENTR</name>
<dbReference type="RefSeq" id="WP_058676707.1">
    <property type="nucleotide sequence ID" value="NZ_CP029126.1"/>
</dbReference>
<organism evidence="1 2">
    <name type="scientific">Enterobacter hormaechei</name>
    <dbReference type="NCBI Taxonomy" id="158836"/>
    <lineage>
        <taxon>Bacteria</taxon>
        <taxon>Pseudomonadati</taxon>
        <taxon>Pseudomonadota</taxon>
        <taxon>Gammaproteobacteria</taxon>
        <taxon>Enterobacterales</taxon>
        <taxon>Enterobacteriaceae</taxon>
        <taxon>Enterobacter</taxon>
        <taxon>Enterobacter cloacae complex</taxon>
    </lineage>
</organism>
<evidence type="ECO:0000313" key="2">
    <source>
        <dbReference type="Proteomes" id="UP000246375"/>
    </source>
</evidence>
<gene>
    <name evidence="1" type="ORF">DL189_05920</name>
</gene>